<gene>
    <name evidence="1" type="ORF">NCTC8261_02423</name>
</gene>
<organism evidence="1 2">
    <name type="scientific">Salmonella enterica I</name>
    <dbReference type="NCBI Taxonomy" id="59201"/>
    <lineage>
        <taxon>Bacteria</taxon>
        <taxon>Pseudomonadati</taxon>
        <taxon>Pseudomonadota</taxon>
        <taxon>Gammaproteobacteria</taxon>
        <taxon>Enterobacterales</taxon>
        <taxon>Enterobacteriaceae</taxon>
        <taxon>Salmonella</taxon>
    </lineage>
</organism>
<accession>A0A379WQR1</accession>
<evidence type="ECO:0000313" key="1">
    <source>
        <dbReference type="EMBL" id="SUH36174.1"/>
    </source>
</evidence>
<dbReference type="EMBL" id="UGXT01000002">
    <property type="protein sequence ID" value="SUH36174.1"/>
    <property type="molecule type" value="Genomic_DNA"/>
</dbReference>
<dbReference type="AlphaFoldDB" id="A0A379WQR1"/>
<dbReference type="Proteomes" id="UP000254712">
    <property type="component" value="Unassembled WGS sequence"/>
</dbReference>
<name>A0A379WQR1_SALET</name>
<reference evidence="1 2" key="1">
    <citation type="submission" date="2018-06" db="EMBL/GenBank/DDBJ databases">
        <authorList>
            <consortium name="Pathogen Informatics"/>
            <person name="Doyle S."/>
        </authorList>
    </citation>
    <scope>NUCLEOTIDE SEQUENCE [LARGE SCALE GENOMIC DNA]</scope>
    <source>
        <strain evidence="1 2">NCTC8261</strain>
    </source>
</reference>
<proteinExistence type="predicted"/>
<sequence>MIADKPLTPRMRTRMRRLPLVAGGRFQTRARHQTKRLCKLRALYSNTVSGLAGNNLQRAIGAGDPQRRDRNYRAGKRALRIRINSGRPDSEFLRAVIAERAGPGAATARTRLCTVETGLCQSIRPSSGLRRPLICSVRLTLRNRRYIAAFHGGQDAIKQLARA</sequence>
<evidence type="ECO:0000313" key="2">
    <source>
        <dbReference type="Proteomes" id="UP000254712"/>
    </source>
</evidence>
<protein>
    <submittedName>
        <fullName evidence="1">Uncharacterized protein</fullName>
    </submittedName>
</protein>